<evidence type="ECO:0000256" key="7">
    <source>
        <dbReference type="SAM" id="Coils"/>
    </source>
</evidence>
<dbReference type="EMBL" id="DUJR01000023">
    <property type="protein sequence ID" value="HII59799.1"/>
    <property type="molecule type" value="Genomic_DNA"/>
</dbReference>
<dbReference type="InterPro" id="IPR009053">
    <property type="entry name" value="Prefoldin"/>
</dbReference>
<dbReference type="GO" id="GO:0016272">
    <property type="term" value="C:prefoldin complex"/>
    <property type="evidence" value="ECO:0007669"/>
    <property type="project" value="UniProtKB-UniRule"/>
</dbReference>
<dbReference type="NCBIfam" id="TIGR00293">
    <property type="entry name" value="prefoldin subunit alpha"/>
    <property type="match status" value="1"/>
</dbReference>
<dbReference type="HAMAP" id="MF_00308">
    <property type="entry name" value="PfdA"/>
    <property type="match status" value="1"/>
</dbReference>
<dbReference type="Gene3D" id="1.10.287.370">
    <property type="match status" value="1"/>
</dbReference>
<evidence type="ECO:0000313" key="8">
    <source>
        <dbReference type="EMBL" id="HII59799.1"/>
    </source>
</evidence>
<evidence type="ECO:0000256" key="6">
    <source>
        <dbReference type="NCBIfam" id="TIGR00293"/>
    </source>
</evidence>
<protein>
    <recommendedName>
        <fullName evidence="5 6">Prefoldin subunit alpha</fullName>
    </recommendedName>
    <alternativeName>
        <fullName evidence="5">GimC subunit alpha</fullName>
    </alternativeName>
</protein>
<evidence type="ECO:0000256" key="4">
    <source>
        <dbReference type="ARBA" id="ARBA00025077"/>
    </source>
</evidence>
<comment type="subunit">
    <text evidence="2 5">Heterohexamer of two alpha and four beta subunits.</text>
</comment>
<keyword evidence="3 5" id="KW-0143">Chaperone</keyword>
<dbReference type="SUPFAM" id="SSF46579">
    <property type="entry name" value="Prefoldin"/>
    <property type="match status" value="1"/>
</dbReference>
<evidence type="ECO:0000256" key="3">
    <source>
        <dbReference type="ARBA" id="ARBA00023186"/>
    </source>
</evidence>
<comment type="caution">
    <text evidence="8">The sequence shown here is derived from an EMBL/GenBank/DDBJ whole genome shotgun (WGS) entry which is preliminary data.</text>
</comment>
<organism evidence="8 9">
    <name type="scientific">Methanocaldococcus jannaschii</name>
    <dbReference type="NCBI Taxonomy" id="2190"/>
    <lineage>
        <taxon>Archaea</taxon>
        <taxon>Methanobacteriati</taxon>
        <taxon>Methanobacteriota</taxon>
        <taxon>Methanomada group</taxon>
        <taxon>Methanococci</taxon>
        <taxon>Methanococcales</taxon>
        <taxon>Methanocaldococcaceae</taxon>
        <taxon>Methanocaldococcus</taxon>
    </lineage>
</organism>
<feature type="coiled-coil region" evidence="7">
    <location>
        <begin position="85"/>
        <end position="137"/>
    </location>
</feature>
<name>A0A832SVW4_9EURY</name>
<dbReference type="CDD" id="cd23160">
    <property type="entry name" value="Prefoldin_alpha_GimC"/>
    <property type="match status" value="1"/>
</dbReference>
<comment type="subcellular location">
    <subcellularLocation>
        <location evidence="5">Cytoplasm</location>
    </subcellularLocation>
</comment>
<dbReference type="Pfam" id="PF02996">
    <property type="entry name" value="Prefoldin"/>
    <property type="match status" value="1"/>
</dbReference>
<evidence type="ECO:0000313" key="9">
    <source>
        <dbReference type="Proteomes" id="UP000645676"/>
    </source>
</evidence>
<evidence type="ECO:0000256" key="5">
    <source>
        <dbReference type="HAMAP-Rule" id="MF_00308"/>
    </source>
</evidence>
<proteinExistence type="inferred from homology"/>
<dbReference type="AlphaFoldDB" id="A0A832SVW4"/>
<evidence type="ECO:0000256" key="1">
    <source>
        <dbReference type="ARBA" id="ARBA00010048"/>
    </source>
</evidence>
<comment type="function">
    <text evidence="4 5">Molecular chaperone capable of stabilizing a range of proteins. Seems to fulfill an ATP-independent, HSP70-like function in archaeal de novo protein folding.</text>
</comment>
<sequence>MAEDLRQKAMALEIYNQQLQMIQSEITSIRALKSEIMNSIKTIENIKADEETLIPVGPGVFLKAKIVDDKALIGVKSDIYVEKSFNEVIEDLKKSVEDLDKAEKEGMKKAEELAKAITALRKELQTEIQKAQQAQDKKQ</sequence>
<dbReference type="GeneID" id="1451850"/>
<evidence type="ECO:0000256" key="2">
    <source>
        <dbReference type="ARBA" id="ARBA00011716"/>
    </source>
</evidence>
<comment type="similarity">
    <text evidence="1">Belongs to the prefoldin subunit alpha family.</text>
</comment>
<dbReference type="RefSeq" id="WP_064496678.1">
    <property type="nucleotide sequence ID" value="NC_000909.1"/>
</dbReference>
<accession>A0A832SVW4</accession>
<comment type="similarity">
    <text evidence="5">Belongs to the prefoldin alpha subunit family.</text>
</comment>
<keyword evidence="5" id="KW-0963">Cytoplasm</keyword>
<dbReference type="InterPro" id="IPR011599">
    <property type="entry name" value="PFD_alpha_archaea"/>
</dbReference>
<dbReference type="GO" id="GO:0005737">
    <property type="term" value="C:cytoplasm"/>
    <property type="evidence" value="ECO:0007669"/>
    <property type="project" value="UniProtKB-SubCell"/>
</dbReference>
<keyword evidence="7" id="KW-0175">Coiled coil</keyword>
<reference evidence="8" key="1">
    <citation type="journal article" date="2020" name="bioRxiv">
        <title>A rank-normalized archaeal taxonomy based on genome phylogeny resolves widespread incomplete and uneven classifications.</title>
        <authorList>
            <person name="Rinke C."/>
            <person name="Chuvochina M."/>
            <person name="Mussig A.J."/>
            <person name="Chaumeil P.-A."/>
            <person name="Waite D.W."/>
            <person name="Whitman W.B."/>
            <person name="Parks D.H."/>
            <person name="Hugenholtz P."/>
        </authorList>
    </citation>
    <scope>NUCLEOTIDE SEQUENCE</scope>
    <source>
        <strain evidence="8">UBA8849</strain>
    </source>
</reference>
<dbReference type="InterPro" id="IPR004127">
    <property type="entry name" value="Prefoldin_subunit_alpha"/>
</dbReference>
<dbReference type="Proteomes" id="UP000645676">
    <property type="component" value="Unassembled WGS sequence"/>
</dbReference>
<dbReference type="GO" id="GO:0006457">
    <property type="term" value="P:protein folding"/>
    <property type="evidence" value="ECO:0007669"/>
    <property type="project" value="UniProtKB-UniRule"/>
</dbReference>
<dbReference type="GO" id="GO:0051082">
    <property type="term" value="F:unfolded protein binding"/>
    <property type="evidence" value="ECO:0007669"/>
    <property type="project" value="UniProtKB-UniRule"/>
</dbReference>
<gene>
    <name evidence="5" type="primary">pfdA</name>
    <name evidence="8" type="ORF">HA335_04350</name>
</gene>